<evidence type="ECO:0000256" key="5">
    <source>
        <dbReference type="ARBA" id="ARBA00012062"/>
    </source>
</evidence>
<dbReference type="InterPro" id="IPR001375">
    <property type="entry name" value="Peptidase_S9_cat"/>
</dbReference>
<dbReference type="EC" id="3.4.14.5" evidence="5"/>
<feature type="region of interest" description="Disordered" evidence="16">
    <location>
        <begin position="66"/>
        <end position="97"/>
    </location>
</feature>
<keyword evidence="14 17" id="KW-0472">Membrane</keyword>
<evidence type="ECO:0000256" key="3">
    <source>
        <dbReference type="ARBA" id="ARBA00004576"/>
    </source>
</evidence>
<evidence type="ECO:0000256" key="17">
    <source>
        <dbReference type="SAM" id="Phobius"/>
    </source>
</evidence>
<dbReference type="GO" id="GO:0008239">
    <property type="term" value="F:dipeptidyl-peptidase activity"/>
    <property type="evidence" value="ECO:0007669"/>
    <property type="project" value="UniProtKB-EC"/>
</dbReference>
<comment type="function">
    <text evidence="2">Type IV dipeptidyl-peptidase which removes N-terminal dipeptides sequentially from polypeptides having unsubstituted N-termini provided that the penultimate residue is proline.</text>
</comment>
<dbReference type="Pfam" id="PF00326">
    <property type="entry name" value="Peptidase_S9"/>
    <property type="match status" value="1"/>
</dbReference>
<proteinExistence type="inferred from homology"/>
<comment type="caution">
    <text evidence="20">The sequence shown here is derived from an EMBL/GenBank/DDBJ whole genome shotgun (WGS) entry which is preliminary data.</text>
</comment>
<keyword evidence="6 20" id="KW-0031">Aminopeptidase</keyword>
<comment type="subcellular location">
    <subcellularLocation>
        <location evidence="3">Vacuole membrane</location>
        <topology evidence="3">Single-pass type II membrane protein</topology>
    </subcellularLocation>
</comment>
<evidence type="ECO:0000256" key="12">
    <source>
        <dbReference type="ARBA" id="ARBA00022968"/>
    </source>
</evidence>
<dbReference type="FunFam" id="3.40.50.1820:FF:000003">
    <property type="entry name" value="Dipeptidyl peptidase 4"/>
    <property type="match status" value="1"/>
</dbReference>
<dbReference type="InterPro" id="IPR002469">
    <property type="entry name" value="Peptidase_S9B_N"/>
</dbReference>
<name>A0A0G2GT60_PHACM</name>
<dbReference type="PANTHER" id="PTHR11731">
    <property type="entry name" value="PROTEASE FAMILY S9B,C DIPEPTIDYL-PEPTIDASE IV-RELATED"/>
    <property type="match status" value="1"/>
</dbReference>
<dbReference type="InterPro" id="IPR002471">
    <property type="entry name" value="Pept_S9_AS"/>
</dbReference>
<dbReference type="Proteomes" id="UP000053317">
    <property type="component" value="Unassembled WGS sequence"/>
</dbReference>
<keyword evidence="13 17" id="KW-1133">Transmembrane helix</keyword>
<dbReference type="PROSITE" id="PS00708">
    <property type="entry name" value="PRO_ENDOPEP_SER"/>
    <property type="match status" value="1"/>
</dbReference>
<evidence type="ECO:0000256" key="2">
    <source>
        <dbReference type="ARBA" id="ARBA00002218"/>
    </source>
</evidence>
<dbReference type="PANTHER" id="PTHR11731:SF200">
    <property type="entry name" value="DIPEPTIDYL PEPTIDASE 10, ISOFORM B"/>
    <property type="match status" value="1"/>
</dbReference>
<feature type="domain" description="Dipeptidylpeptidase IV N-terminal" evidence="19">
    <location>
        <begin position="237"/>
        <end position="611"/>
    </location>
</feature>
<keyword evidence="10" id="KW-0378">Hydrolase</keyword>
<feature type="transmembrane region" description="Helical" evidence="17">
    <location>
        <begin position="108"/>
        <end position="129"/>
    </location>
</feature>
<keyword evidence="9 17" id="KW-0812">Transmembrane</keyword>
<evidence type="ECO:0000259" key="18">
    <source>
        <dbReference type="Pfam" id="PF00326"/>
    </source>
</evidence>
<dbReference type="InterPro" id="IPR029058">
    <property type="entry name" value="AB_hydrolase_fold"/>
</dbReference>
<evidence type="ECO:0000313" key="21">
    <source>
        <dbReference type="Proteomes" id="UP000053317"/>
    </source>
</evidence>
<dbReference type="GO" id="GO:0005774">
    <property type="term" value="C:vacuolar membrane"/>
    <property type="evidence" value="ECO:0007669"/>
    <property type="project" value="UniProtKB-SubCell"/>
</dbReference>
<evidence type="ECO:0000256" key="1">
    <source>
        <dbReference type="ARBA" id="ARBA00001257"/>
    </source>
</evidence>
<dbReference type="GO" id="GO:0005886">
    <property type="term" value="C:plasma membrane"/>
    <property type="evidence" value="ECO:0007669"/>
    <property type="project" value="TreeGrafter"/>
</dbReference>
<dbReference type="Gene3D" id="3.40.50.1820">
    <property type="entry name" value="alpha/beta hydrolase"/>
    <property type="match status" value="1"/>
</dbReference>
<evidence type="ECO:0000256" key="13">
    <source>
        <dbReference type="ARBA" id="ARBA00022989"/>
    </source>
</evidence>
<evidence type="ECO:0000256" key="8">
    <source>
        <dbReference type="ARBA" id="ARBA00022670"/>
    </source>
</evidence>
<evidence type="ECO:0000256" key="15">
    <source>
        <dbReference type="ARBA" id="ARBA00023180"/>
    </source>
</evidence>
<keyword evidence="21" id="KW-1185">Reference proteome</keyword>
<keyword evidence="12" id="KW-0735">Signal-anchor</keyword>
<sequence length="926" mass="103941">MIVYLFTPPVCEFAMAPGEVAMAEAEPLTRHDSATTPSNRSSLDTITTVSTTSLVLENIDNPRYLDGSGIAGKPKQEFQYRDNDDDPEDGIQYVPPAGRPADKRMMRAIWALIAIAILGWGLAFVNFVATGSYKHPSTKPFDQDATASKGAGKKITLDQVLGGQWGARWHSISWIPGPNGEDALLLEKGETGKDYLVVEDVRSRTSDTNAASSRTLMKDGYFEVLGKTVNPSRVWPSPDLKTVLIMSDEEHNFRNSFTGKYWLFDVEQQKAQPLDPMAPEERIQLASWAPTSDAVVFTRGNNMFLRELSSTTVKQITKDGGTELFYGVPDWVYEEEVFHGNSATWWSKDGKYVAYLRTNETLVPEYPVQYFVSRPSGKVPQPGEENYPDTRLIKYPKAGAPNPVVDLEFYDVEKQEVFTVDIAGGYDDDDRLIIEILWASAGRVLVRETNRESDNFRLVLIDVGSRTGKVVRKENIAELDGGWVEPTQSTRYIPADPANGRPHEGYIETIPYNGYDHLAYFTPLDSSEPVMLTSGDWEVDDAPSAIDLKNNLVYFVATKQGPTQRQIYSVKLDGSDFKSSVDTSKPGWYGASFSEGAGYMLLTYRGPGIPWQKIVNTPSSEDSFDLSIETNEQLSKMAAEHEMPITLHQTINIDGIDFPLVERRPPHFDENSKKKYPVLFHLYQGPGSQTVRRTFGVPFESFVAANLGYIVVELDATGTGFLGRKVRSKVRGQLGYWEAHDQIQAAKIWSQKPYVDPHKLAIWGWSYGGFMTLKVLEQDGGETFSYGMAVAPVTDWRFYDSVYTERYMRTPQNNPSGYDGTAISNTSALINNVRFLVMHGSGDDNVHVQNTLTLIDKLDLAGAENYDMAIFPDSDHSIYFHGANHIVYDKLVNWLVNAFNGEWLKTDHPEPMRIDKRDLLRHQEIF</sequence>
<keyword evidence="7" id="KW-0926">Vacuole</keyword>
<feature type="domain" description="Peptidase S9 prolyl oligopeptidase catalytic" evidence="18">
    <location>
        <begin position="700"/>
        <end position="901"/>
    </location>
</feature>
<dbReference type="EMBL" id="LCWF01000035">
    <property type="protein sequence ID" value="KKY26483.1"/>
    <property type="molecule type" value="Genomic_DNA"/>
</dbReference>
<gene>
    <name evidence="20" type="ORF">UCRPC4_g01502</name>
</gene>
<dbReference type="GO" id="GO:0004177">
    <property type="term" value="F:aminopeptidase activity"/>
    <property type="evidence" value="ECO:0007669"/>
    <property type="project" value="UniProtKB-KW"/>
</dbReference>
<evidence type="ECO:0000256" key="10">
    <source>
        <dbReference type="ARBA" id="ARBA00022801"/>
    </source>
</evidence>
<evidence type="ECO:0000259" key="19">
    <source>
        <dbReference type="Pfam" id="PF00930"/>
    </source>
</evidence>
<dbReference type="Gene3D" id="2.140.10.30">
    <property type="entry name" value="Dipeptidylpeptidase IV, N-terminal domain"/>
    <property type="match status" value="1"/>
</dbReference>
<reference evidence="20 21" key="2">
    <citation type="submission" date="2015-05" db="EMBL/GenBank/DDBJ databases">
        <authorList>
            <person name="Morales-Cruz A."/>
            <person name="Amrine K.C."/>
            <person name="Cantu D."/>
        </authorList>
    </citation>
    <scope>NUCLEOTIDE SEQUENCE [LARGE SCALE GENOMIC DNA]</scope>
    <source>
        <strain evidence="20">UCRPC4</strain>
    </source>
</reference>
<reference evidence="20 21" key="1">
    <citation type="submission" date="2015-05" db="EMBL/GenBank/DDBJ databases">
        <title>Distinctive expansion of gene families associated with plant cell wall degradation and secondary metabolism in the genomes of grapevine trunk pathogens.</title>
        <authorList>
            <person name="Lawrence D.P."/>
            <person name="Travadon R."/>
            <person name="Rolshausen P.E."/>
            <person name="Baumgartner K."/>
        </authorList>
    </citation>
    <scope>NUCLEOTIDE SEQUENCE [LARGE SCALE GENOMIC DNA]</scope>
    <source>
        <strain evidence="20">UCRPC4</strain>
    </source>
</reference>
<keyword evidence="11" id="KW-0720">Serine protease</keyword>
<comment type="similarity">
    <text evidence="4">Belongs to the peptidase S9B family.</text>
</comment>
<dbReference type="GO" id="GO:0006508">
    <property type="term" value="P:proteolysis"/>
    <property type="evidence" value="ECO:0007669"/>
    <property type="project" value="UniProtKB-KW"/>
</dbReference>
<evidence type="ECO:0000256" key="9">
    <source>
        <dbReference type="ARBA" id="ARBA00022692"/>
    </source>
</evidence>
<evidence type="ECO:0000256" key="16">
    <source>
        <dbReference type="SAM" id="MobiDB-lite"/>
    </source>
</evidence>
<evidence type="ECO:0000256" key="4">
    <source>
        <dbReference type="ARBA" id="ARBA00006150"/>
    </source>
</evidence>
<evidence type="ECO:0000256" key="7">
    <source>
        <dbReference type="ARBA" id="ARBA00022554"/>
    </source>
</evidence>
<protein>
    <recommendedName>
        <fullName evidence="5">dipeptidyl-peptidase IV</fullName>
        <ecNumber evidence="5">3.4.14.5</ecNumber>
    </recommendedName>
</protein>
<accession>A0A0G2GT60</accession>
<dbReference type="InterPro" id="IPR050278">
    <property type="entry name" value="Serine_Prot_S9B/DPPIV"/>
</dbReference>
<keyword evidence="8" id="KW-0645">Protease</keyword>
<evidence type="ECO:0000256" key="6">
    <source>
        <dbReference type="ARBA" id="ARBA00022438"/>
    </source>
</evidence>
<evidence type="ECO:0000256" key="11">
    <source>
        <dbReference type="ARBA" id="ARBA00022825"/>
    </source>
</evidence>
<organism evidence="20 21">
    <name type="scientific">Phaeomoniella chlamydospora</name>
    <name type="common">Phaeoacremonium chlamydosporum</name>
    <dbReference type="NCBI Taxonomy" id="158046"/>
    <lineage>
        <taxon>Eukaryota</taxon>
        <taxon>Fungi</taxon>
        <taxon>Dikarya</taxon>
        <taxon>Ascomycota</taxon>
        <taxon>Pezizomycotina</taxon>
        <taxon>Eurotiomycetes</taxon>
        <taxon>Chaetothyriomycetidae</taxon>
        <taxon>Phaeomoniellales</taxon>
        <taxon>Phaeomoniellaceae</taxon>
        <taxon>Phaeomoniella</taxon>
    </lineage>
</organism>
<evidence type="ECO:0000256" key="14">
    <source>
        <dbReference type="ARBA" id="ARBA00023136"/>
    </source>
</evidence>
<comment type="catalytic activity">
    <reaction evidence="1">
        <text>Release of an N-terminal dipeptide, Xaa-Yaa-|-Zaa-, from a polypeptide, preferentially when Yaa is Pro, provided Zaa is neither Pro nor hydroxyproline.</text>
        <dbReference type="EC" id="3.4.14.5"/>
    </reaction>
</comment>
<dbReference type="SUPFAM" id="SSF82171">
    <property type="entry name" value="DPP6 N-terminal domain-like"/>
    <property type="match status" value="1"/>
</dbReference>
<dbReference type="AlphaFoldDB" id="A0A0G2GT60"/>
<evidence type="ECO:0000313" key="20">
    <source>
        <dbReference type="EMBL" id="KKY26483.1"/>
    </source>
</evidence>
<keyword evidence="15" id="KW-0325">Glycoprotein</keyword>
<dbReference type="GO" id="GO:0004252">
    <property type="term" value="F:serine-type endopeptidase activity"/>
    <property type="evidence" value="ECO:0007669"/>
    <property type="project" value="InterPro"/>
</dbReference>
<dbReference type="SUPFAM" id="SSF53474">
    <property type="entry name" value="alpha/beta-Hydrolases"/>
    <property type="match status" value="1"/>
</dbReference>
<dbReference type="OrthoDB" id="16520at2759"/>
<dbReference type="Pfam" id="PF00930">
    <property type="entry name" value="DPPIV_N"/>
    <property type="match status" value="1"/>
</dbReference>